<keyword evidence="2" id="KW-1185">Reference proteome</keyword>
<proteinExistence type="predicted"/>
<reference evidence="1 2" key="1">
    <citation type="submission" date="2014-06" db="EMBL/GenBank/DDBJ databases">
        <title>Evolutionary Origins and Diversification of the Mycorrhizal Mutualists.</title>
        <authorList>
            <consortium name="DOE Joint Genome Institute"/>
            <consortium name="Mycorrhizal Genomics Consortium"/>
            <person name="Kohler A."/>
            <person name="Kuo A."/>
            <person name="Nagy L.G."/>
            <person name="Floudas D."/>
            <person name="Copeland A."/>
            <person name="Barry K.W."/>
            <person name="Cichocki N."/>
            <person name="Veneault-Fourrey C."/>
            <person name="LaButti K."/>
            <person name="Lindquist E.A."/>
            <person name="Lipzen A."/>
            <person name="Lundell T."/>
            <person name="Morin E."/>
            <person name="Murat C."/>
            <person name="Riley R."/>
            <person name="Ohm R."/>
            <person name="Sun H."/>
            <person name="Tunlid A."/>
            <person name="Henrissat B."/>
            <person name="Grigoriev I.V."/>
            <person name="Hibbett D.S."/>
            <person name="Martin F."/>
        </authorList>
    </citation>
    <scope>NUCLEOTIDE SEQUENCE [LARGE SCALE GENOMIC DNA]</scope>
    <source>
        <strain evidence="1 2">FD-325 SS-3</strain>
    </source>
</reference>
<dbReference type="AlphaFoldDB" id="A0A0C9T4Z3"/>
<accession>A0A0C9T4Z3</accession>
<protein>
    <submittedName>
        <fullName evidence="1">Uncharacterized protein</fullName>
    </submittedName>
</protein>
<evidence type="ECO:0000313" key="1">
    <source>
        <dbReference type="EMBL" id="KII84419.1"/>
    </source>
</evidence>
<evidence type="ECO:0000313" key="2">
    <source>
        <dbReference type="Proteomes" id="UP000053263"/>
    </source>
</evidence>
<sequence>MSCGFSSCACVICSRGLLPGAFCDGSEASANAAAGSFSGVFFACMRELDFRSRELECLRFSRACRPSLAMSCGFSSCGDVSCEAELSRGAYCDGSEGSANAESGIFPGLRVDHVQRGAITGTSERALSSANIIYDSMMPILLTFDLRGRGKGGNDFAVSSWITSGRWSVLSFGI</sequence>
<dbReference type="Proteomes" id="UP000053263">
    <property type="component" value="Unassembled WGS sequence"/>
</dbReference>
<organism evidence="1 2">
    <name type="scientific">Plicaturopsis crispa FD-325 SS-3</name>
    <dbReference type="NCBI Taxonomy" id="944288"/>
    <lineage>
        <taxon>Eukaryota</taxon>
        <taxon>Fungi</taxon>
        <taxon>Dikarya</taxon>
        <taxon>Basidiomycota</taxon>
        <taxon>Agaricomycotina</taxon>
        <taxon>Agaricomycetes</taxon>
        <taxon>Agaricomycetidae</taxon>
        <taxon>Amylocorticiales</taxon>
        <taxon>Amylocorticiaceae</taxon>
        <taxon>Plicatura</taxon>
        <taxon>Plicaturopsis crispa</taxon>
    </lineage>
</organism>
<gene>
    <name evidence="1" type="ORF">PLICRDRAFT_364594</name>
</gene>
<name>A0A0C9T4Z3_PLICR</name>
<dbReference type="HOGENOM" id="CLU_1540710_0_0_1"/>
<dbReference type="EMBL" id="KN832571">
    <property type="protein sequence ID" value="KII84419.1"/>
    <property type="molecule type" value="Genomic_DNA"/>
</dbReference>